<feature type="transmembrane region" description="Helical" evidence="11">
    <location>
        <begin position="164"/>
        <end position="186"/>
    </location>
</feature>
<feature type="transmembrane region" description="Helical" evidence="11">
    <location>
        <begin position="113"/>
        <end position="136"/>
    </location>
</feature>
<dbReference type="PRINTS" id="PR00899">
    <property type="entry name" value="GPCRSTE3"/>
</dbReference>
<evidence type="ECO:0000256" key="10">
    <source>
        <dbReference type="SAM" id="MobiDB-lite"/>
    </source>
</evidence>
<feature type="compositionally biased region" description="Low complexity" evidence="10">
    <location>
        <begin position="397"/>
        <end position="406"/>
    </location>
</feature>
<dbReference type="Pfam" id="PF02076">
    <property type="entry name" value="STE3"/>
    <property type="match status" value="1"/>
</dbReference>
<evidence type="ECO:0000256" key="5">
    <source>
        <dbReference type="ARBA" id="ARBA00022989"/>
    </source>
</evidence>
<keyword evidence="5 11" id="KW-1133">Transmembrane helix</keyword>
<evidence type="ECO:0000256" key="6">
    <source>
        <dbReference type="ARBA" id="ARBA00023040"/>
    </source>
</evidence>
<dbReference type="CDD" id="cd14966">
    <property type="entry name" value="7tmD_STE3"/>
    <property type="match status" value="1"/>
</dbReference>
<gene>
    <name evidence="12" type="primary">Asrcb4</name>
</gene>
<evidence type="ECO:0000256" key="3">
    <source>
        <dbReference type="ARBA" id="ARBA00022507"/>
    </source>
</evidence>
<keyword evidence="9" id="KW-0807">Transducer</keyword>
<dbReference type="PRINTS" id="PR00901">
    <property type="entry name" value="PHEROMONEBAR"/>
</dbReference>
<evidence type="ECO:0000256" key="8">
    <source>
        <dbReference type="ARBA" id="ARBA00023170"/>
    </source>
</evidence>
<evidence type="ECO:0000256" key="4">
    <source>
        <dbReference type="ARBA" id="ARBA00022692"/>
    </source>
</evidence>
<reference evidence="12" key="1">
    <citation type="submission" date="2017-12" db="EMBL/GenBank/DDBJ databases">
        <title>B mating structure of Cyclocybe salicacola analysis.</title>
        <authorList>
            <person name="Weimin C."/>
        </authorList>
    </citation>
    <scope>NUCLEOTIDE SEQUENCE</scope>
    <source>
        <strain evidence="12">YSG</strain>
    </source>
</reference>
<name>A0A3S7H351_CYCAE</name>
<comment type="subcellular location">
    <subcellularLocation>
        <location evidence="1">Membrane</location>
        <topology evidence="1">Multi-pass membrane protein</topology>
    </subcellularLocation>
</comment>
<sequence>MDSMDPSYPAFPIFAFLSFLLVLIPLPWHLQAWNSGTCLFMVWTAVGCLNQFINSIVWHGNAIDWAPVWCDISTRLMVGISVAIPAASLCINRRLYMIATCQTVTITHAHKRRAVMVDLAIGLGIPALQMVLQFVVQGHRYDIFEDIGCYPTTVNTPAAYPLSFVWPNVICLISVIYCILTLHAFMMRRAQFSQFVSSNTSLSINRYFRLMCLATSEVFFTVPLSSYGLYLNITSKPIYPWKSWADIHYAWYVIDTYPSILWRSSRVAVVTLELGRWSLILCALVFFGFFGFADEARKNYKRAYWAVVKRFGFVPQSADQKASQFKGLVHPLKNNANNTLPIFVPQKSESAPTRRDSFHSTISHASGHTSDYTSTLYSPYTSSDKKADFSKWPPTPTSSRLSRSTI</sequence>
<keyword evidence="7 11" id="KW-0472">Membrane</keyword>
<evidence type="ECO:0000256" key="2">
    <source>
        <dbReference type="ARBA" id="ARBA00011085"/>
    </source>
</evidence>
<proteinExistence type="inferred from homology"/>
<keyword evidence="4 11" id="KW-0812">Transmembrane</keyword>
<dbReference type="AlphaFoldDB" id="A0A3S7H351"/>
<dbReference type="EMBL" id="MG737348">
    <property type="protein sequence ID" value="AVI69654.1"/>
    <property type="molecule type" value="Genomic_DNA"/>
</dbReference>
<dbReference type="GO" id="GO:0005886">
    <property type="term" value="C:plasma membrane"/>
    <property type="evidence" value="ECO:0007669"/>
    <property type="project" value="TreeGrafter"/>
</dbReference>
<evidence type="ECO:0000256" key="7">
    <source>
        <dbReference type="ARBA" id="ARBA00023136"/>
    </source>
</evidence>
<dbReference type="PANTHER" id="PTHR28097">
    <property type="entry name" value="PHEROMONE A FACTOR RECEPTOR"/>
    <property type="match status" value="1"/>
</dbReference>
<organism evidence="12">
    <name type="scientific">Cyclocybe aegerita</name>
    <name type="common">Black poplar mushroom</name>
    <name type="synonym">Agrocybe aegerita</name>
    <dbReference type="NCBI Taxonomy" id="1973307"/>
    <lineage>
        <taxon>Eukaryota</taxon>
        <taxon>Fungi</taxon>
        <taxon>Dikarya</taxon>
        <taxon>Basidiomycota</taxon>
        <taxon>Agaricomycotina</taxon>
        <taxon>Agaricomycetes</taxon>
        <taxon>Agaricomycetidae</taxon>
        <taxon>Agaricales</taxon>
        <taxon>Agaricineae</taxon>
        <taxon>Bolbitiaceae</taxon>
        <taxon>Cyclocybe</taxon>
    </lineage>
</organism>
<dbReference type="PANTHER" id="PTHR28097:SF1">
    <property type="entry name" value="PHEROMONE A FACTOR RECEPTOR"/>
    <property type="match status" value="1"/>
</dbReference>
<dbReference type="InterPro" id="IPR000481">
    <property type="entry name" value="GPCR_Pheromne_B_alpha_rcpt"/>
</dbReference>
<evidence type="ECO:0000313" key="12">
    <source>
        <dbReference type="EMBL" id="AVI69654.1"/>
    </source>
</evidence>
<feature type="transmembrane region" description="Helical" evidence="11">
    <location>
        <begin position="38"/>
        <end position="60"/>
    </location>
</feature>
<comment type="similarity">
    <text evidence="2">Belongs to the G-protein coupled receptor 4 family.</text>
</comment>
<keyword evidence="3" id="KW-0589">Pheromone response</keyword>
<dbReference type="GO" id="GO:0000750">
    <property type="term" value="P:pheromone-dependent signal transduction involved in conjugation with cellular fusion"/>
    <property type="evidence" value="ECO:0007669"/>
    <property type="project" value="TreeGrafter"/>
</dbReference>
<feature type="transmembrane region" description="Helical" evidence="11">
    <location>
        <begin position="207"/>
        <end position="230"/>
    </location>
</feature>
<feature type="transmembrane region" description="Helical" evidence="11">
    <location>
        <begin position="6"/>
        <end position="26"/>
    </location>
</feature>
<evidence type="ECO:0000256" key="11">
    <source>
        <dbReference type="SAM" id="Phobius"/>
    </source>
</evidence>
<feature type="transmembrane region" description="Helical" evidence="11">
    <location>
        <begin position="274"/>
        <end position="293"/>
    </location>
</feature>
<keyword evidence="6" id="KW-0297">G-protein coupled receptor</keyword>
<dbReference type="InterPro" id="IPR001499">
    <property type="entry name" value="GPCR_STE3"/>
</dbReference>
<feature type="region of interest" description="Disordered" evidence="10">
    <location>
        <begin position="382"/>
        <end position="406"/>
    </location>
</feature>
<evidence type="ECO:0000256" key="9">
    <source>
        <dbReference type="ARBA" id="ARBA00023224"/>
    </source>
</evidence>
<protein>
    <submittedName>
        <fullName evidence="12">Pheromone receptor</fullName>
    </submittedName>
</protein>
<evidence type="ECO:0000256" key="1">
    <source>
        <dbReference type="ARBA" id="ARBA00004141"/>
    </source>
</evidence>
<feature type="transmembrane region" description="Helical" evidence="11">
    <location>
        <begin position="72"/>
        <end position="92"/>
    </location>
</feature>
<dbReference type="GO" id="GO:0004934">
    <property type="term" value="F:mating-type alpha-factor pheromone receptor activity"/>
    <property type="evidence" value="ECO:0007669"/>
    <property type="project" value="InterPro"/>
</dbReference>
<keyword evidence="8 12" id="KW-0675">Receptor</keyword>
<accession>A0A3S7H351</accession>